<dbReference type="RefSeq" id="WP_190617069.1">
    <property type="nucleotide sequence ID" value="NZ_CP061538.1"/>
</dbReference>
<reference evidence="1 2" key="1">
    <citation type="submission" date="2020-09" db="EMBL/GenBank/DDBJ databases">
        <title>Investigation of environmental microbe.</title>
        <authorList>
            <person name="Ou Y."/>
            <person name="Kang Q."/>
        </authorList>
    </citation>
    <scope>NUCLEOTIDE SEQUENCE [LARGE SCALE GENOMIC DNA]</scope>
    <source>
        <strain evidence="1 2">KJZ-9</strain>
    </source>
</reference>
<evidence type="ECO:0000313" key="2">
    <source>
        <dbReference type="Proteomes" id="UP000516421"/>
    </source>
</evidence>
<organism evidence="1 2">
    <name type="scientific">Rothia amarae</name>
    <dbReference type="NCBI Taxonomy" id="169480"/>
    <lineage>
        <taxon>Bacteria</taxon>
        <taxon>Bacillati</taxon>
        <taxon>Actinomycetota</taxon>
        <taxon>Actinomycetes</taxon>
        <taxon>Micrococcales</taxon>
        <taxon>Micrococcaceae</taxon>
        <taxon>Rothia</taxon>
    </lineage>
</organism>
<gene>
    <name evidence="1" type="ORF">IDM48_09270</name>
</gene>
<proteinExistence type="predicted"/>
<sequence length="198" mass="22344">MRISSPQIIAEDDAVNLLRDHICERARQTNKLLVVGIDGRSGAGKTTLAANLAHLLGADFPAVTLFHLEDMYQGWEGLAPAIADWSSLVNQLRESDCGTWTGWDWETSTPLPRQKLCKKQEPVEPAILIGEGVGAFCADIDITCWVERPDHERKAAALVRDGETYRPFWDIWAQQEQELFKTQEHHYSTADFIIRQQS</sequence>
<protein>
    <submittedName>
        <fullName evidence="1">Uncharacterized protein</fullName>
    </submittedName>
</protein>
<dbReference type="Proteomes" id="UP000516421">
    <property type="component" value="Chromosome"/>
</dbReference>
<keyword evidence="2" id="KW-1185">Reference proteome</keyword>
<name>A0A7H2BIQ9_9MICC</name>
<dbReference type="InterPro" id="IPR027417">
    <property type="entry name" value="P-loop_NTPase"/>
</dbReference>
<dbReference type="CDD" id="cd02019">
    <property type="entry name" value="NK"/>
    <property type="match status" value="1"/>
</dbReference>
<accession>A0A7H2BIQ9</accession>
<dbReference type="Gene3D" id="3.40.50.300">
    <property type="entry name" value="P-loop containing nucleotide triphosphate hydrolases"/>
    <property type="match status" value="1"/>
</dbReference>
<dbReference type="AlphaFoldDB" id="A0A7H2BIQ9"/>
<dbReference type="SUPFAM" id="SSF52540">
    <property type="entry name" value="P-loop containing nucleoside triphosphate hydrolases"/>
    <property type="match status" value="1"/>
</dbReference>
<dbReference type="EMBL" id="CP061538">
    <property type="protein sequence ID" value="QNV39555.1"/>
    <property type="molecule type" value="Genomic_DNA"/>
</dbReference>
<dbReference type="KEGG" id="rama:IDM48_09270"/>
<evidence type="ECO:0000313" key="1">
    <source>
        <dbReference type="EMBL" id="QNV39555.1"/>
    </source>
</evidence>